<proteinExistence type="predicted"/>
<dbReference type="EMBL" id="PNBA02000007">
    <property type="protein sequence ID" value="KAG6417678.1"/>
    <property type="molecule type" value="Genomic_DNA"/>
</dbReference>
<evidence type="ECO:0000313" key="3">
    <source>
        <dbReference type="EMBL" id="KAG6417678.1"/>
    </source>
</evidence>
<dbReference type="SUPFAM" id="SSF52540">
    <property type="entry name" value="P-loop containing nucleoside triphosphate hydrolases"/>
    <property type="match status" value="1"/>
</dbReference>
<keyword evidence="4" id="KW-1185">Reference proteome</keyword>
<gene>
    <name evidence="3" type="ORF">SASPL_119864</name>
</gene>
<accession>A0A8X8XTG1</accession>
<dbReference type="PRINTS" id="PR00364">
    <property type="entry name" value="DISEASERSIST"/>
</dbReference>
<dbReference type="Proteomes" id="UP000298416">
    <property type="component" value="Unassembled WGS sequence"/>
</dbReference>
<organism evidence="3">
    <name type="scientific">Salvia splendens</name>
    <name type="common">Scarlet sage</name>
    <dbReference type="NCBI Taxonomy" id="180675"/>
    <lineage>
        <taxon>Eukaryota</taxon>
        <taxon>Viridiplantae</taxon>
        <taxon>Streptophyta</taxon>
        <taxon>Embryophyta</taxon>
        <taxon>Tracheophyta</taxon>
        <taxon>Spermatophyta</taxon>
        <taxon>Magnoliopsida</taxon>
        <taxon>eudicotyledons</taxon>
        <taxon>Gunneridae</taxon>
        <taxon>Pentapetalae</taxon>
        <taxon>asterids</taxon>
        <taxon>lamiids</taxon>
        <taxon>Lamiales</taxon>
        <taxon>Lamiaceae</taxon>
        <taxon>Nepetoideae</taxon>
        <taxon>Mentheae</taxon>
        <taxon>Salviinae</taxon>
        <taxon>Salvia</taxon>
        <taxon>Salvia subgen. Calosphace</taxon>
        <taxon>core Calosphace</taxon>
    </lineage>
</organism>
<keyword evidence="1" id="KW-0611">Plant defense</keyword>
<dbReference type="GO" id="GO:0006952">
    <property type="term" value="P:defense response"/>
    <property type="evidence" value="ECO:0007669"/>
    <property type="project" value="UniProtKB-KW"/>
</dbReference>
<evidence type="ECO:0000313" key="4">
    <source>
        <dbReference type="Proteomes" id="UP000298416"/>
    </source>
</evidence>
<dbReference type="PANTHER" id="PTHR36766:SF30">
    <property type="entry name" value="TIR-NBS TYPE DISEASE RESISTANCE PROTEIN-RELATED"/>
    <property type="match status" value="1"/>
</dbReference>
<dbReference type="InterPro" id="IPR002182">
    <property type="entry name" value="NB-ARC"/>
</dbReference>
<feature type="domain" description="NB-ARC" evidence="2">
    <location>
        <begin position="141"/>
        <end position="314"/>
    </location>
</feature>
<reference evidence="3" key="2">
    <citation type="submission" date="2020-08" db="EMBL/GenBank/DDBJ databases">
        <title>Plant Genome Project.</title>
        <authorList>
            <person name="Zhang R.-G."/>
        </authorList>
    </citation>
    <scope>NUCLEOTIDE SEQUENCE</scope>
    <source>
        <strain evidence="3">Huo1</strain>
        <tissue evidence="3">Leaf</tissue>
    </source>
</reference>
<dbReference type="InterPro" id="IPR027417">
    <property type="entry name" value="P-loop_NTPase"/>
</dbReference>
<reference evidence="3" key="1">
    <citation type="submission" date="2018-01" db="EMBL/GenBank/DDBJ databases">
        <authorList>
            <person name="Mao J.F."/>
        </authorList>
    </citation>
    <scope>NUCLEOTIDE SEQUENCE</scope>
    <source>
        <strain evidence="3">Huo1</strain>
        <tissue evidence="3">Leaf</tissue>
    </source>
</reference>
<evidence type="ECO:0000259" key="2">
    <source>
        <dbReference type="Pfam" id="PF00931"/>
    </source>
</evidence>
<sequence length="444" mass="50017">MDDIVERFLEEKLEKEIKDAQAAVAVALGPGLKTKLNSILRDCEELLNKVKEKKGTGRDKLYNLLNVITEWHDLSTQTNCPTATCSINTISNYLKQLKKDLEEEPAASEQELGEPTKPQLYRWSCHAKSLATIHGFDDRLKIMERLLLKPTPKPIGIVGMAGVGKTALCQLAYNHAPVKDHFPLRLWLCLSNNQEEACDRKDYLKVMMSCLGYEDQVIQKIGDDPKRLQVALQRHLSRGRYLVVLDDVWIEKEKDKFVMDEEIHKLFDFLNQPLGTLVVTSRSPELEEMLGADNIDVHKLLPLADRDSCLNIFNDAWEERTELSKDEKNGIVEKQSDMMEKMNDESAGDDERKRRLLKIKTSKYKRAGGVRSIPCAMLSTSSGMLYIASSSTNSTTSSFFKLLMFSVSNEGGLGLGLGLCRLLFFVLQGSVDEFGASESIDNCT</sequence>
<dbReference type="PANTHER" id="PTHR36766">
    <property type="entry name" value="PLANT BROAD-SPECTRUM MILDEW RESISTANCE PROTEIN RPW8"/>
    <property type="match status" value="1"/>
</dbReference>
<dbReference type="Pfam" id="PF00931">
    <property type="entry name" value="NB-ARC"/>
    <property type="match status" value="1"/>
</dbReference>
<dbReference type="Gene3D" id="3.40.50.300">
    <property type="entry name" value="P-loop containing nucleotide triphosphate hydrolases"/>
    <property type="match status" value="1"/>
</dbReference>
<comment type="caution">
    <text evidence="3">The sequence shown here is derived from an EMBL/GenBank/DDBJ whole genome shotgun (WGS) entry which is preliminary data.</text>
</comment>
<protein>
    <recommendedName>
        <fullName evidence="2">NB-ARC domain-containing protein</fullName>
    </recommendedName>
</protein>
<evidence type="ECO:0000256" key="1">
    <source>
        <dbReference type="ARBA" id="ARBA00022821"/>
    </source>
</evidence>
<dbReference type="AlphaFoldDB" id="A0A8X8XTG1"/>
<dbReference type="GO" id="GO:0043531">
    <property type="term" value="F:ADP binding"/>
    <property type="evidence" value="ECO:0007669"/>
    <property type="project" value="InterPro"/>
</dbReference>
<name>A0A8X8XTG1_SALSN</name>